<name>A0ABD5WGZ4_9EURY</name>
<keyword evidence="4" id="KW-1185">Reference proteome</keyword>
<comment type="caution">
    <text evidence="3">The sequence shown here is derived from an EMBL/GenBank/DDBJ whole genome shotgun (WGS) entry which is preliminary data.</text>
</comment>
<evidence type="ECO:0000259" key="2">
    <source>
        <dbReference type="Pfam" id="PF25213"/>
    </source>
</evidence>
<organism evidence="3 4">
    <name type="scientific">Halorussus caseinilyticus</name>
    <dbReference type="NCBI Taxonomy" id="3034025"/>
    <lineage>
        <taxon>Archaea</taxon>
        <taxon>Methanobacteriati</taxon>
        <taxon>Methanobacteriota</taxon>
        <taxon>Stenosarchaea group</taxon>
        <taxon>Halobacteria</taxon>
        <taxon>Halobacteriales</taxon>
        <taxon>Haladaptataceae</taxon>
        <taxon>Halorussus</taxon>
    </lineage>
</organism>
<dbReference type="InterPro" id="IPR057527">
    <property type="entry name" value="HVO_A0261-like_N"/>
</dbReference>
<evidence type="ECO:0000313" key="4">
    <source>
        <dbReference type="Proteomes" id="UP001596407"/>
    </source>
</evidence>
<dbReference type="Pfam" id="PF08350">
    <property type="entry name" value="FilR1_middle"/>
    <property type="match status" value="1"/>
</dbReference>
<dbReference type="Pfam" id="PF25213">
    <property type="entry name" value="HVO_A0261_N"/>
    <property type="match status" value="1"/>
</dbReference>
<dbReference type="GeneID" id="79303700"/>
<dbReference type="Proteomes" id="UP001596407">
    <property type="component" value="Unassembled WGS sequence"/>
</dbReference>
<dbReference type="Gene3D" id="1.10.10.10">
    <property type="entry name" value="Winged helix-like DNA-binding domain superfamily/Winged helix DNA-binding domain"/>
    <property type="match status" value="1"/>
</dbReference>
<gene>
    <name evidence="3" type="ORF">ACFQJ6_06085</name>
</gene>
<protein>
    <submittedName>
        <fullName evidence="3">Helix-turn-helix transcriptional regulator</fullName>
    </submittedName>
</protein>
<accession>A0ABD5WGZ4</accession>
<proteinExistence type="predicted"/>
<dbReference type="InterPro" id="IPR013561">
    <property type="entry name" value="FilR1_middle_dom"/>
</dbReference>
<dbReference type="RefSeq" id="WP_276279139.1">
    <property type="nucleotide sequence ID" value="NZ_CP119809.1"/>
</dbReference>
<evidence type="ECO:0000259" key="1">
    <source>
        <dbReference type="Pfam" id="PF08350"/>
    </source>
</evidence>
<feature type="domain" description="Methanogenesis regulatory protein FilR1 middle" evidence="1">
    <location>
        <begin position="120"/>
        <end position="248"/>
    </location>
</feature>
<dbReference type="AlphaFoldDB" id="A0ABD5WGZ4"/>
<feature type="domain" description="HVO-A0261-like N-terminal" evidence="2">
    <location>
        <begin position="5"/>
        <end position="85"/>
    </location>
</feature>
<reference evidence="3 4" key="1">
    <citation type="journal article" date="2019" name="Int. J. Syst. Evol. Microbiol.">
        <title>The Global Catalogue of Microorganisms (GCM) 10K type strain sequencing project: providing services to taxonomists for standard genome sequencing and annotation.</title>
        <authorList>
            <consortium name="The Broad Institute Genomics Platform"/>
            <consortium name="The Broad Institute Genome Sequencing Center for Infectious Disease"/>
            <person name="Wu L."/>
            <person name="Ma J."/>
        </authorList>
    </citation>
    <scope>NUCLEOTIDE SEQUENCE [LARGE SCALE GENOMIC DNA]</scope>
    <source>
        <strain evidence="3 4">DT72</strain>
    </source>
</reference>
<dbReference type="EMBL" id="JBHSZH010000005">
    <property type="protein sequence ID" value="MFC7079774.1"/>
    <property type="molecule type" value="Genomic_DNA"/>
</dbReference>
<dbReference type="InterPro" id="IPR036390">
    <property type="entry name" value="WH_DNA-bd_sf"/>
</dbReference>
<dbReference type="InterPro" id="IPR036388">
    <property type="entry name" value="WH-like_DNA-bd_sf"/>
</dbReference>
<evidence type="ECO:0000313" key="3">
    <source>
        <dbReference type="EMBL" id="MFC7079774.1"/>
    </source>
</evidence>
<sequence>MTATEKVRFLAASEHRVETLRSLTSESLTPAALCDEHDASRATVHRILDSFEEFGWVRRGDDGYRATSAGRIVLRRFETVCETVAEVESLSGFLAQFERAHELPVPLEDYHVETSTRTDPHAASEYFIGSIPMDATQLRVLLPTVVPAFNRACEPLIERESSVQLVLSQSAAETSQQSYPDDFEQARSLECLSLFVSPETFTFGLSVFDDDVFLGGYDDTGHLRACLHSTDDDLREWALSVFRTFRNDAVTVETASTP</sequence>
<dbReference type="SUPFAM" id="SSF46785">
    <property type="entry name" value="Winged helix' DNA-binding domain"/>
    <property type="match status" value="1"/>
</dbReference>